<feature type="transmembrane region" description="Helical" evidence="1">
    <location>
        <begin position="246"/>
        <end position="264"/>
    </location>
</feature>
<dbReference type="STRING" id="5364.A0A5C3N6B1"/>
<evidence type="ECO:0000313" key="3">
    <source>
        <dbReference type="EMBL" id="TFK53234.1"/>
    </source>
</evidence>
<keyword evidence="1" id="KW-0472">Membrane</keyword>
<accession>A0A5C3N6B1</accession>
<feature type="transmembrane region" description="Helical" evidence="1">
    <location>
        <begin position="125"/>
        <end position="146"/>
    </location>
</feature>
<dbReference type="AlphaFoldDB" id="A0A5C3N6B1"/>
<evidence type="ECO:0000313" key="4">
    <source>
        <dbReference type="Proteomes" id="UP000305948"/>
    </source>
</evidence>
<dbReference type="GO" id="GO:0016491">
    <property type="term" value="F:oxidoreductase activity"/>
    <property type="evidence" value="ECO:0007669"/>
    <property type="project" value="InterPro"/>
</dbReference>
<reference evidence="3 4" key="1">
    <citation type="journal article" date="2019" name="Nat. Ecol. Evol.">
        <title>Megaphylogeny resolves global patterns of mushroom evolution.</title>
        <authorList>
            <person name="Varga T."/>
            <person name="Krizsan K."/>
            <person name="Foldi C."/>
            <person name="Dima B."/>
            <person name="Sanchez-Garcia M."/>
            <person name="Sanchez-Ramirez S."/>
            <person name="Szollosi G.J."/>
            <person name="Szarkandi J.G."/>
            <person name="Papp V."/>
            <person name="Albert L."/>
            <person name="Andreopoulos W."/>
            <person name="Angelini C."/>
            <person name="Antonin V."/>
            <person name="Barry K.W."/>
            <person name="Bougher N.L."/>
            <person name="Buchanan P."/>
            <person name="Buyck B."/>
            <person name="Bense V."/>
            <person name="Catcheside P."/>
            <person name="Chovatia M."/>
            <person name="Cooper J."/>
            <person name="Damon W."/>
            <person name="Desjardin D."/>
            <person name="Finy P."/>
            <person name="Geml J."/>
            <person name="Haridas S."/>
            <person name="Hughes K."/>
            <person name="Justo A."/>
            <person name="Karasinski D."/>
            <person name="Kautmanova I."/>
            <person name="Kiss B."/>
            <person name="Kocsube S."/>
            <person name="Kotiranta H."/>
            <person name="LaButti K.M."/>
            <person name="Lechner B.E."/>
            <person name="Liimatainen K."/>
            <person name="Lipzen A."/>
            <person name="Lukacs Z."/>
            <person name="Mihaltcheva S."/>
            <person name="Morgado L.N."/>
            <person name="Niskanen T."/>
            <person name="Noordeloos M.E."/>
            <person name="Ohm R.A."/>
            <person name="Ortiz-Santana B."/>
            <person name="Ovrebo C."/>
            <person name="Racz N."/>
            <person name="Riley R."/>
            <person name="Savchenko A."/>
            <person name="Shiryaev A."/>
            <person name="Soop K."/>
            <person name="Spirin V."/>
            <person name="Szebenyi C."/>
            <person name="Tomsovsky M."/>
            <person name="Tulloss R.E."/>
            <person name="Uehling J."/>
            <person name="Grigoriev I.V."/>
            <person name="Vagvolgyi C."/>
            <person name="Papp T."/>
            <person name="Martin F.M."/>
            <person name="Miettinen O."/>
            <person name="Hibbett D.S."/>
            <person name="Nagy L.G."/>
        </authorList>
    </citation>
    <scope>NUCLEOTIDE SEQUENCE [LARGE SCALE GENOMIC DNA]</scope>
    <source>
        <strain evidence="3 4">OMC1185</strain>
    </source>
</reference>
<dbReference type="PANTHER" id="PTHR32100">
    <property type="entry name" value="OMEGA-6 FATTY ACID DESATURASE, CHLOROPLASTIC"/>
    <property type="match status" value="1"/>
</dbReference>
<dbReference type="Pfam" id="PF00487">
    <property type="entry name" value="FA_desaturase"/>
    <property type="match status" value="1"/>
</dbReference>
<evidence type="ECO:0000256" key="1">
    <source>
        <dbReference type="SAM" id="Phobius"/>
    </source>
</evidence>
<keyword evidence="4" id="KW-1185">Reference proteome</keyword>
<sequence>MQWYQIFQNGPEYEARKQNSTFTPSNLSLKDVHAAVPKHLFQRDTAKSLYYILRHVALTYAFYVLGTRIDAFAWTLGTTYALRYPVRVLLRSALWVTYWFWQSIAFAGLWCLGHETGHDALSPRPWFNAVAGIILHTFILVPYYSWRVTHRTHHKSTNNTERDETYIPPTRKDLKLPDGKVAVKMDYKDIIEETPAYTLFKLVMRQLLGYQLYLLHNRKGNPKYPPWTSHYKPSSQIFKPEQRQSIVVSNVCIATMLSILAIWTHQTSGLYMWKHYWVPWIVTFTYLQHSDPTIPYYRRDQWTFARGALATVDRPFFGWVGRFFLHNIAHDHVAHHFFSMIPFYNQPAVTEAIKPVLGDHYNYDSTGTLFALWRSFRQCTFIEDDGDVVFFKNQQGEAVREVAGSAGVAGAQ</sequence>
<feature type="transmembrane region" description="Helical" evidence="1">
    <location>
        <begin position="94"/>
        <end position="113"/>
    </location>
</feature>
<proteinExistence type="predicted"/>
<keyword evidence="1" id="KW-1133">Transmembrane helix</keyword>
<organism evidence="3 4">
    <name type="scientific">Heliocybe sulcata</name>
    <dbReference type="NCBI Taxonomy" id="5364"/>
    <lineage>
        <taxon>Eukaryota</taxon>
        <taxon>Fungi</taxon>
        <taxon>Dikarya</taxon>
        <taxon>Basidiomycota</taxon>
        <taxon>Agaricomycotina</taxon>
        <taxon>Agaricomycetes</taxon>
        <taxon>Gloeophyllales</taxon>
        <taxon>Gloeophyllaceae</taxon>
        <taxon>Heliocybe</taxon>
    </lineage>
</organism>
<evidence type="ECO:0000259" key="2">
    <source>
        <dbReference type="Pfam" id="PF00487"/>
    </source>
</evidence>
<gene>
    <name evidence="3" type="ORF">OE88DRAFT_1627356</name>
</gene>
<dbReference type="EMBL" id="ML213508">
    <property type="protein sequence ID" value="TFK53234.1"/>
    <property type="molecule type" value="Genomic_DNA"/>
</dbReference>
<dbReference type="InterPro" id="IPR005804">
    <property type="entry name" value="FA_desaturase_dom"/>
</dbReference>
<dbReference type="CDD" id="cd03507">
    <property type="entry name" value="Delta12-FADS-like"/>
    <property type="match status" value="1"/>
</dbReference>
<feature type="domain" description="Fatty acid desaturase" evidence="2">
    <location>
        <begin position="94"/>
        <end position="362"/>
    </location>
</feature>
<dbReference type="GO" id="GO:0006629">
    <property type="term" value="P:lipid metabolic process"/>
    <property type="evidence" value="ECO:0007669"/>
    <property type="project" value="InterPro"/>
</dbReference>
<dbReference type="InterPro" id="IPR012171">
    <property type="entry name" value="Fatty_acid_desaturase"/>
</dbReference>
<dbReference type="Proteomes" id="UP000305948">
    <property type="component" value="Unassembled WGS sequence"/>
</dbReference>
<protein>
    <recommendedName>
        <fullName evidence="2">Fatty acid desaturase domain-containing protein</fullName>
    </recommendedName>
</protein>
<dbReference type="OrthoDB" id="1461976at2759"/>
<name>A0A5C3N6B1_9AGAM</name>
<keyword evidence="1" id="KW-0812">Transmembrane</keyword>